<dbReference type="SUPFAM" id="SSF103473">
    <property type="entry name" value="MFS general substrate transporter"/>
    <property type="match status" value="1"/>
</dbReference>
<protein>
    <recommendedName>
        <fullName evidence="9">Major facilitator superfamily (MFS) profile domain-containing protein</fullName>
    </recommendedName>
</protein>
<feature type="transmembrane region" description="Helical" evidence="6">
    <location>
        <begin position="62"/>
        <end position="82"/>
    </location>
</feature>
<feature type="transmembrane region" description="Helical" evidence="6">
    <location>
        <begin position="165"/>
        <end position="186"/>
    </location>
</feature>
<feature type="transmembrane region" description="Helical" evidence="6">
    <location>
        <begin position="398"/>
        <end position="418"/>
    </location>
</feature>
<proteinExistence type="predicted"/>
<keyword evidence="4 6" id="KW-0472">Membrane</keyword>
<dbReference type="GeneID" id="85305299"/>
<feature type="transmembrane region" description="Helical" evidence="6">
    <location>
        <begin position="325"/>
        <end position="343"/>
    </location>
</feature>
<dbReference type="GO" id="GO:0022857">
    <property type="term" value="F:transmembrane transporter activity"/>
    <property type="evidence" value="ECO:0007669"/>
    <property type="project" value="TreeGrafter"/>
</dbReference>
<dbReference type="PANTHER" id="PTHR23507:SF1">
    <property type="entry name" value="FI18259P1-RELATED"/>
    <property type="match status" value="1"/>
</dbReference>
<evidence type="ECO:0000256" key="6">
    <source>
        <dbReference type="SAM" id="Phobius"/>
    </source>
</evidence>
<dbReference type="InterPro" id="IPR036259">
    <property type="entry name" value="MFS_trans_sf"/>
</dbReference>
<feature type="transmembrane region" description="Helical" evidence="6">
    <location>
        <begin position="261"/>
        <end position="282"/>
    </location>
</feature>
<accession>A0AAJ0C0H6</accession>
<organism evidence="7 8">
    <name type="scientific">Phialemonium atrogriseum</name>
    <dbReference type="NCBI Taxonomy" id="1093897"/>
    <lineage>
        <taxon>Eukaryota</taxon>
        <taxon>Fungi</taxon>
        <taxon>Dikarya</taxon>
        <taxon>Ascomycota</taxon>
        <taxon>Pezizomycotina</taxon>
        <taxon>Sordariomycetes</taxon>
        <taxon>Sordariomycetidae</taxon>
        <taxon>Cephalothecales</taxon>
        <taxon>Cephalothecaceae</taxon>
        <taxon>Phialemonium</taxon>
    </lineage>
</organism>
<comment type="caution">
    <text evidence="7">The sequence shown here is derived from an EMBL/GenBank/DDBJ whole genome shotgun (WGS) entry which is preliminary data.</text>
</comment>
<keyword evidence="2 6" id="KW-0812">Transmembrane</keyword>
<reference evidence="7" key="1">
    <citation type="submission" date="2023-06" db="EMBL/GenBank/DDBJ databases">
        <title>Genome-scale phylogeny and comparative genomics of the fungal order Sordariales.</title>
        <authorList>
            <consortium name="Lawrence Berkeley National Laboratory"/>
            <person name="Hensen N."/>
            <person name="Bonometti L."/>
            <person name="Westerberg I."/>
            <person name="Brannstrom I.O."/>
            <person name="Guillou S."/>
            <person name="Cros-Aarteil S."/>
            <person name="Calhoun S."/>
            <person name="Haridas S."/>
            <person name="Kuo A."/>
            <person name="Mondo S."/>
            <person name="Pangilinan J."/>
            <person name="Riley R."/>
            <person name="Labutti K."/>
            <person name="Andreopoulos B."/>
            <person name="Lipzen A."/>
            <person name="Chen C."/>
            <person name="Yanf M."/>
            <person name="Daum C."/>
            <person name="Ng V."/>
            <person name="Clum A."/>
            <person name="Steindorff A."/>
            <person name="Ohm R."/>
            <person name="Martin F."/>
            <person name="Silar P."/>
            <person name="Natvig D."/>
            <person name="Lalanne C."/>
            <person name="Gautier V."/>
            <person name="Ament-Velasquez S.L."/>
            <person name="Kruys A."/>
            <person name="Hutchinson M.I."/>
            <person name="Powell A.J."/>
            <person name="Barry K."/>
            <person name="Miller A.N."/>
            <person name="Grigoriev I.V."/>
            <person name="Debuchy R."/>
            <person name="Gladieux P."/>
            <person name="Thoren M.H."/>
            <person name="Johannesson H."/>
        </authorList>
    </citation>
    <scope>NUCLEOTIDE SEQUENCE</scope>
    <source>
        <strain evidence="7">8032-3</strain>
    </source>
</reference>
<keyword evidence="3 6" id="KW-1133">Transmembrane helix</keyword>
<dbReference type="Proteomes" id="UP001244011">
    <property type="component" value="Unassembled WGS sequence"/>
</dbReference>
<comment type="subcellular location">
    <subcellularLocation>
        <location evidence="1">Membrane</location>
        <topology evidence="1">Multi-pass membrane protein</topology>
    </subcellularLocation>
</comment>
<gene>
    <name evidence="7" type="ORF">QBC33DRAFT_141131</name>
</gene>
<feature type="transmembrane region" description="Helical" evidence="6">
    <location>
        <begin position="124"/>
        <end position="144"/>
    </location>
</feature>
<dbReference type="PANTHER" id="PTHR23507">
    <property type="entry name" value="ZGC:174356"/>
    <property type="match status" value="1"/>
</dbReference>
<dbReference type="RefSeq" id="XP_060281639.1">
    <property type="nucleotide sequence ID" value="XM_060422112.1"/>
</dbReference>
<dbReference type="AlphaFoldDB" id="A0AAJ0C0H6"/>
<feature type="transmembrane region" description="Helical" evidence="6">
    <location>
        <begin position="494"/>
        <end position="516"/>
    </location>
</feature>
<evidence type="ECO:0000313" key="7">
    <source>
        <dbReference type="EMBL" id="KAK1765426.1"/>
    </source>
</evidence>
<evidence type="ECO:0000256" key="5">
    <source>
        <dbReference type="SAM" id="MobiDB-lite"/>
    </source>
</evidence>
<name>A0AAJ0C0H6_9PEZI</name>
<evidence type="ECO:0000256" key="2">
    <source>
        <dbReference type="ARBA" id="ARBA00022692"/>
    </source>
</evidence>
<evidence type="ECO:0000256" key="3">
    <source>
        <dbReference type="ARBA" id="ARBA00022989"/>
    </source>
</evidence>
<evidence type="ECO:0000313" key="8">
    <source>
        <dbReference type="Proteomes" id="UP001244011"/>
    </source>
</evidence>
<evidence type="ECO:0008006" key="9">
    <source>
        <dbReference type="Google" id="ProtNLM"/>
    </source>
</evidence>
<feature type="region of interest" description="Disordered" evidence="5">
    <location>
        <begin position="1"/>
        <end position="53"/>
    </location>
</feature>
<feature type="transmembrane region" description="Helical" evidence="6">
    <location>
        <begin position="424"/>
        <end position="447"/>
    </location>
</feature>
<sequence>MSHSPAVASAGERTPLLSGDTQILPPRSSRERHSSDDNGNPVQEHTALPTGEDPSPKAKWTYAIYVVYFLVALSTSFAVSAMNKVEEMALLSRQHSRGFSALGREPPREIPGAVQDELTLLRGWQGILDSIVGGAAAIFLAALRSKMLPLSVAGLFGFVSGTKKILMLALAGILIGRVFNSLFFFFSDSHTYSLRLSWLSAASNLIGGGVPGFYAMIWTYLRDVGRTEDTLDGFLCISILGVLPDLAAGVAASFLIDEHPWIVIILSCVCLSLALLLAASCLEEDPKPQNAMAMGNAVGYPAGGPDSDGPSGVSFWDWISLKQYVGSRWLVFTFVITVPGFSFEDIKLQYMRSKFGQTWSGTIFQAACILLAQIVFLAMILAVNRWRQDRSPEATQRFDIYCACLCAALSSVGLAIFGLSEKTWLMLIGLGMLFCGLAFRMFLRHLLSLIVDANIRQGMFLLIDAIEHCGSFLGSLVVTKLYGLGLKWGGCWRGIPFLATSFLFLAAFVIVVAWHLHPPLQAGPVRG</sequence>
<evidence type="ECO:0000256" key="4">
    <source>
        <dbReference type="ARBA" id="ARBA00023136"/>
    </source>
</evidence>
<keyword evidence="8" id="KW-1185">Reference proteome</keyword>
<dbReference type="EMBL" id="MU839015">
    <property type="protein sequence ID" value="KAK1765426.1"/>
    <property type="molecule type" value="Genomic_DNA"/>
</dbReference>
<feature type="transmembrane region" description="Helical" evidence="6">
    <location>
        <begin position="363"/>
        <end position="386"/>
    </location>
</feature>
<dbReference type="Gene3D" id="1.20.1250.20">
    <property type="entry name" value="MFS general substrate transporter like domains"/>
    <property type="match status" value="1"/>
</dbReference>
<feature type="transmembrane region" description="Helical" evidence="6">
    <location>
        <begin position="198"/>
        <end position="221"/>
    </location>
</feature>
<evidence type="ECO:0000256" key="1">
    <source>
        <dbReference type="ARBA" id="ARBA00004141"/>
    </source>
</evidence>
<feature type="transmembrane region" description="Helical" evidence="6">
    <location>
        <begin position="233"/>
        <end position="255"/>
    </location>
</feature>
<dbReference type="GO" id="GO:0016020">
    <property type="term" value="C:membrane"/>
    <property type="evidence" value="ECO:0007669"/>
    <property type="project" value="UniProtKB-SubCell"/>
</dbReference>